<evidence type="ECO:0000256" key="4">
    <source>
        <dbReference type="ARBA" id="ARBA00022692"/>
    </source>
</evidence>
<comment type="caution">
    <text evidence="10">The sequence shown here is derived from an EMBL/GenBank/DDBJ whole genome shotgun (WGS) entry which is preliminary data.</text>
</comment>
<dbReference type="Proteomes" id="UP000886251">
    <property type="component" value="Unassembled WGS sequence"/>
</dbReference>
<dbReference type="GO" id="GO:0042128">
    <property type="term" value="P:nitrate assimilation"/>
    <property type="evidence" value="ECO:0007669"/>
    <property type="project" value="UniProtKB-UniRule"/>
</dbReference>
<dbReference type="NCBIfam" id="TIGR00886">
    <property type="entry name" value="2A0108"/>
    <property type="match status" value="1"/>
</dbReference>
<feature type="transmembrane region" description="Helical" evidence="8">
    <location>
        <begin position="326"/>
        <end position="345"/>
    </location>
</feature>
<evidence type="ECO:0000259" key="9">
    <source>
        <dbReference type="PROSITE" id="PS50850"/>
    </source>
</evidence>
<proteinExistence type="inferred from homology"/>
<feature type="domain" description="Major facilitator superfamily (MFS) profile" evidence="9">
    <location>
        <begin position="14"/>
        <end position="471"/>
    </location>
</feature>
<dbReference type="InterPro" id="IPR036259">
    <property type="entry name" value="MFS_trans_sf"/>
</dbReference>
<keyword evidence="8" id="KW-1003">Cell membrane</keyword>
<feature type="transmembrane region" description="Helical" evidence="8">
    <location>
        <begin position="220"/>
        <end position="239"/>
    </location>
</feature>
<evidence type="ECO:0000256" key="7">
    <source>
        <dbReference type="ARBA" id="ARBA00023136"/>
    </source>
</evidence>
<feature type="transmembrane region" description="Helical" evidence="8">
    <location>
        <begin position="245"/>
        <end position="267"/>
    </location>
</feature>
<evidence type="ECO:0000256" key="5">
    <source>
        <dbReference type="ARBA" id="ARBA00022989"/>
    </source>
</evidence>
<dbReference type="InterPro" id="IPR011701">
    <property type="entry name" value="MFS"/>
</dbReference>
<dbReference type="InterPro" id="IPR044772">
    <property type="entry name" value="NO3_transporter"/>
</dbReference>
<evidence type="ECO:0000256" key="3">
    <source>
        <dbReference type="ARBA" id="ARBA00022448"/>
    </source>
</evidence>
<feature type="transmembrane region" description="Helical" evidence="8">
    <location>
        <begin position="20"/>
        <end position="43"/>
    </location>
</feature>
<sequence>MSDTKLNLFSFSGRIRTLHLTWFAFFLSFMVWFNHAPLMASIQQSFGLSAQEVKALLIINVALTIPARIVVGMLVDKYGPRLIFSGLLFISSIICFFFALADSYQMLLATRFALGFVGAGFVIGIRMIGEWFPAKQVGVAEGIYGGWGNFGSAASAMILPSLALWYGGDDGWRYAIATTGAIALAYSFVYFRLARNTPRGSTYFKPKKTGAMEVTSRGDFFFYLLMNIPMYAALAVLTWKLGPDNLGILGAGFADGIYLGLLALYAYQTSQVWRINRHVFTERVPELHRYRFKQVAILDLAYFVTFGSELAVVSMLPLFFKETFDLSIVQAGLLASGFAFMNLVARPGGGLFSDRFGRRKTLSLLIAGLAVGYFILGQVDSGWPVALAVIATMACSFFVQAGEGAVFAMVPLVKRRMTGQVAGMAGAYGNVGAVTFLTVFSFVSPQAFFLVIAGAALVALVAVQFLDEPKGQTAEIMPDGTVQMIDVS</sequence>
<feature type="transmembrane region" description="Helical" evidence="8">
    <location>
        <begin position="421"/>
        <end position="442"/>
    </location>
</feature>
<feature type="transmembrane region" description="Helical" evidence="8">
    <location>
        <begin position="112"/>
        <end position="132"/>
    </location>
</feature>
<feature type="transmembrane region" description="Helical" evidence="8">
    <location>
        <begin position="385"/>
        <end position="409"/>
    </location>
</feature>
<feature type="transmembrane region" description="Helical" evidence="8">
    <location>
        <begin position="300"/>
        <end position="320"/>
    </location>
</feature>
<keyword evidence="4 8" id="KW-0812">Transmembrane</keyword>
<feature type="transmembrane region" description="Helical" evidence="8">
    <location>
        <begin position="55"/>
        <end position="75"/>
    </location>
</feature>
<dbReference type="Gene3D" id="1.20.1250.20">
    <property type="entry name" value="MFS general substrate transporter like domains"/>
    <property type="match status" value="2"/>
</dbReference>
<name>A0A831RID0_9GAMM</name>
<feature type="transmembrane region" description="Helical" evidence="8">
    <location>
        <begin position="172"/>
        <end position="191"/>
    </location>
</feature>
<feature type="transmembrane region" description="Helical" evidence="8">
    <location>
        <begin position="448"/>
        <end position="466"/>
    </location>
</feature>
<protein>
    <recommendedName>
        <fullName evidence="8">Nitrate/nitrite transporter</fullName>
    </recommendedName>
</protein>
<keyword evidence="5 8" id="KW-1133">Transmembrane helix</keyword>
<comment type="subcellular location">
    <subcellularLocation>
        <location evidence="8">Cell membrane</location>
        <topology evidence="8">Multi-pass membrane protein</topology>
    </subcellularLocation>
    <subcellularLocation>
        <location evidence="1">Membrane</location>
        <topology evidence="1">Multi-pass membrane protein</topology>
    </subcellularLocation>
</comment>
<dbReference type="InterPro" id="IPR020846">
    <property type="entry name" value="MFS_dom"/>
</dbReference>
<evidence type="ECO:0000256" key="2">
    <source>
        <dbReference type="ARBA" id="ARBA00008432"/>
    </source>
</evidence>
<dbReference type="InterPro" id="IPR004737">
    <property type="entry name" value="NO3_transporter_NarK/NarU-like"/>
</dbReference>
<keyword evidence="3 8" id="KW-0813">Transport</keyword>
<feature type="transmembrane region" description="Helical" evidence="8">
    <location>
        <begin position="361"/>
        <end position="379"/>
    </location>
</feature>
<dbReference type="EMBL" id="DRKP01000055">
    <property type="protein sequence ID" value="HEB95757.1"/>
    <property type="molecule type" value="Genomic_DNA"/>
</dbReference>
<dbReference type="GO" id="GO:0015113">
    <property type="term" value="F:nitrite transmembrane transporter activity"/>
    <property type="evidence" value="ECO:0007669"/>
    <property type="project" value="InterPro"/>
</dbReference>
<dbReference type="GO" id="GO:0015112">
    <property type="term" value="F:nitrate transmembrane transporter activity"/>
    <property type="evidence" value="ECO:0007669"/>
    <property type="project" value="UniProtKB-UniRule"/>
</dbReference>
<dbReference type="Pfam" id="PF07690">
    <property type="entry name" value="MFS_1"/>
    <property type="match status" value="2"/>
</dbReference>
<organism evidence="10">
    <name type="scientific">Sedimenticola thiotaurini</name>
    <dbReference type="NCBI Taxonomy" id="1543721"/>
    <lineage>
        <taxon>Bacteria</taxon>
        <taxon>Pseudomonadati</taxon>
        <taxon>Pseudomonadota</taxon>
        <taxon>Gammaproteobacteria</taxon>
        <taxon>Chromatiales</taxon>
        <taxon>Sedimenticolaceae</taxon>
        <taxon>Sedimenticola</taxon>
    </lineage>
</organism>
<evidence type="ECO:0000313" key="10">
    <source>
        <dbReference type="EMBL" id="HEB95757.1"/>
    </source>
</evidence>
<dbReference type="PANTHER" id="PTHR23515">
    <property type="entry name" value="HIGH-AFFINITY NITRATE TRANSPORTER 2.3"/>
    <property type="match status" value="1"/>
</dbReference>
<evidence type="ECO:0000256" key="8">
    <source>
        <dbReference type="RuleBase" id="RU366033"/>
    </source>
</evidence>
<accession>A0A831RID0</accession>
<reference evidence="10" key="1">
    <citation type="journal article" date="2020" name="mSystems">
        <title>Genome- and Community-Level Interaction Insights into Carbon Utilization and Element Cycling Functions of Hydrothermarchaeota in Hydrothermal Sediment.</title>
        <authorList>
            <person name="Zhou Z."/>
            <person name="Liu Y."/>
            <person name="Xu W."/>
            <person name="Pan J."/>
            <person name="Luo Z.H."/>
            <person name="Li M."/>
        </authorList>
    </citation>
    <scope>NUCLEOTIDE SEQUENCE [LARGE SCALE GENOMIC DNA]</scope>
    <source>
        <strain evidence="10">HyVt-443</strain>
    </source>
</reference>
<dbReference type="SUPFAM" id="SSF103473">
    <property type="entry name" value="MFS general substrate transporter"/>
    <property type="match status" value="1"/>
</dbReference>
<dbReference type="AlphaFoldDB" id="A0A831RID0"/>
<evidence type="ECO:0000256" key="1">
    <source>
        <dbReference type="ARBA" id="ARBA00004141"/>
    </source>
</evidence>
<gene>
    <name evidence="10" type="ORF">ENI96_04920</name>
</gene>
<comment type="caution">
    <text evidence="8">Lacks conserved residue(s) required for the propagation of feature annotation.</text>
</comment>
<feature type="transmembrane region" description="Helical" evidence="8">
    <location>
        <begin position="82"/>
        <end position="100"/>
    </location>
</feature>
<keyword evidence="6 8" id="KW-0534">Nitrate assimilation</keyword>
<keyword evidence="7 8" id="KW-0472">Membrane</keyword>
<dbReference type="PROSITE" id="PS50850">
    <property type="entry name" value="MFS"/>
    <property type="match status" value="1"/>
</dbReference>
<evidence type="ECO:0000256" key="6">
    <source>
        <dbReference type="ARBA" id="ARBA00023063"/>
    </source>
</evidence>
<comment type="similarity">
    <text evidence="2 8">Belongs to the major facilitator superfamily. Nitrate/nitrite porter (TC 2.A.1.8) family.</text>
</comment>
<dbReference type="GO" id="GO:0005886">
    <property type="term" value="C:plasma membrane"/>
    <property type="evidence" value="ECO:0007669"/>
    <property type="project" value="UniProtKB-SubCell"/>
</dbReference>